<keyword evidence="3" id="KW-0813">Transport</keyword>
<keyword evidence="5" id="KW-1015">Disulfide bond</keyword>
<evidence type="ECO:0000256" key="8">
    <source>
        <dbReference type="PIRNR" id="PIRNR000077"/>
    </source>
</evidence>
<accession>A0ABN2GWY5</accession>
<dbReference type="Pfam" id="PF00085">
    <property type="entry name" value="Thioredoxin"/>
    <property type="match status" value="1"/>
</dbReference>
<sequence length="108" mass="11761">MGANTTAVTDQNWNTEVLGSDKLVLVDFWAEWCGPCRKVAPILDEIAAELGDKITIAKLNVDENPNTARDYGVMSIPMLTIFKDGQAVQTAIGLRPKSEIMKLINAAL</sequence>
<dbReference type="InterPro" id="IPR013766">
    <property type="entry name" value="Thioredoxin_domain"/>
</dbReference>
<evidence type="ECO:0000256" key="3">
    <source>
        <dbReference type="ARBA" id="ARBA00022448"/>
    </source>
</evidence>
<dbReference type="PRINTS" id="PR00421">
    <property type="entry name" value="THIOREDOXIN"/>
</dbReference>
<name>A0ABN2GWY5_9ACTN</name>
<evidence type="ECO:0000256" key="1">
    <source>
        <dbReference type="ARBA" id="ARBA00003318"/>
    </source>
</evidence>
<evidence type="ECO:0000313" key="10">
    <source>
        <dbReference type="EMBL" id="GAA1677959.1"/>
    </source>
</evidence>
<comment type="function">
    <text evidence="1">Participates in various redox reactions through the reversible oxidation of its active center dithiol to a disulfide and catalyzes dithiol-disulfide exchange reactions.</text>
</comment>
<evidence type="ECO:0000256" key="2">
    <source>
        <dbReference type="ARBA" id="ARBA00008987"/>
    </source>
</evidence>
<comment type="caution">
    <text evidence="10">The sequence shown here is derived from an EMBL/GenBank/DDBJ whole genome shotgun (WGS) entry which is preliminary data.</text>
</comment>
<keyword evidence="11" id="KW-1185">Reference proteome</keyword>
<dbReference type="PROSITE" id="PS00194">
    <property type="entry name" value="THIOREDOXIN_1"/>
    <property type="match status" value="1"/>
</dbReference>
<dbReference type="NCBIfam" id="TIGR01068">
    <property type="entry name" value="thioredoxin"/>
    <property type="match status" value="1"/>
</dbReference>
<feature type="domain" description="Thioredoxin" evidence="9">
    <location>
        <begin position="1"/>
        <end position="108"/>
    </location>
</feature>
<dbReference type="InterPro" id="IPR005746">
    <property type="entry name" value="Thioredoxin"/>
</dbReference>
<dbReference type="RefSeq" id="WP_163568191.1">
    <property type="nucleotide sequence ID" value="NZ_BAAANY010000009.1"/>
</dbReference>
<dbReference type="PIRSF" id="PIRSF000077">
    <property type="entry name" value="Thioredoxin"/>
    <property type="match status" value="1"/>
</dbReference>
<evidence type="ECO:0000313" key="11">
    <source>
        <dbReference type="Proteomes" id="UP001500618"/>
    </source>
</evidence>
<keyword evidence="6" id="KW-0676">Redox-active center</keyword>
<evidence type="ECO:0000256" key="7">
    <source>
        <dbReference type="NCBIfam" id="TIGR01068"/>
    </source>
</evidence>
<evidence type="ECO:0000256" key="5">
    <source>
        <dbReference type="ARBA" id="ARBA00023157"/>
    </source>
</evidence>
<dbReference type="EMBL" id="BAAANY010000009">
    <property type="protein sequence ID" value="GAA1677959.1"/>
    <property type="molecule type" value="Genomic_DNA"/>
</dbReference>
<dbReference type="PANTHER" id="PTHR45663:SF11">
    <property type="entry name" value="GEO12009P1"/>
    <property type="match status" value="1"/>
</dbReference>
<dbReference type="PROSITE" id="PS51352">
    <property type="entry name" value="THIOREDOXIN_2"/>
    <property type="match status" value="1"/>
</dbReference>
<evidence type="ECO:0000256" key="4">
    <source>
        <dbReference type="ARBA" id="ARBA00022982"/>
    </source>
</evidence>
<evidence type="ECO:0000256" key="6">
    <source>
        <dbReference type="ARBA" id="ARBA00023284"/>
    </source>
</evidence>
<dbReference type="InterPro" id="IPR017937">
    <property type="entry name" value="Thioredoxin_CS"/>
</dbReference>
<dbReference type="PANTHER" id="PTHR45663">
    <property type="entry name" value="GEO12009P1"/>
    <property type="match status" value="1"/>
</dbReference>
<reference evidence="10 11" key="1">
    <citation type="journal article" date="2019" name="Int. J. Syst. Evol. Microbiol.">
        <title>The Global Catalogue of Microorganisms (GCM) 10K type strain sequencing project: providing services to taxonomists for standard genome sequencing and annotation.</title>
        <authorList>
            <consortium name="The Broad Institute Genomics Platform"/>
            <consortium name="The Broad Institute Genome Sequencing Center for Infectious Disease"/>
            <person name="Wu L."/>
            <person name="Ma J."/>
        </authorList>
    </citation>
    <scope>NUCLEOTIDE SEQUENCE [LARGE SCALE GENOMIC DNA]</scope>
    <source>
        <strain evidence="10 11">JCM 14718</strain>
    </source>
</reference>
<protein>
    <recommendedName>
        <fullName evidence="7 8">Thioredoxin</fullName>
    </recommendedName>
</protein>
<proteinExistence type="inferred from homology"/>
<keyword evidence="4" id="KW-0249">Electron transport</keyword>
<dbReference type="Gene3D" id="3.40.30.10">
    <property type="entry name" value="Glutaredoxin"/>
    <property type="match status" value="1"/>
</dbReference>
<dbReference type="Proteomes" id="UP001500618">
    <property type="component" value="Unassembled WGS sequence"/>
</dbReference>
<gene>
    <name evidence="10" type="primary">trxA_1</name>
    <name evidence="10" type="ORF">GCM10009765_29090</name>
</gene>
<evidence type="ECO:0000259" key="9">
    <source>
        <dbReference type="PROSITE" id="PS51352"/>
    </source>
</evidence>
<dbReference type="CDD" id="cd02947">
    <property type="entry name" value="TRX_family"/>
    <property type="match status" value="1"/>
</dbReference>
<dbReference type="InterPro" id="IPR036249">
    <property type="entry name" value="Thioredoxin-like_sf"/>
</dbReference>
<dbReference type="SUPFAM" id="SSF52833">
    <property type="entry name" value="Thioredoxin-like"/>
    <property type="match status" value="1"/>
</dbReference>
<organism evidence="10 11">
    <name type="scientific">Fodinicola feengrottensis</name>
    <dbReference type="NCBI Taxonomy" id="435914"/>
    <lineage>
        <taxon>Bacteria</taxon>
        <taxon>Bacillati</taxon>
        <taxon>Actinomycetota</taxon>
        <taxon>Actinomycetes</taxon>
        <taxon>Mycobacteriales</taxon>
        <taxon>Fodinicola</taxon>
    </lineage>
</organism>
<comment type="similarity">
    <text evidence="2 8">Belongs to the thioredoxin family.</text>
</comment>